<organism evidence="1 2">
    <name type="scientific">Apilactobacillus timberlakei</name>
    <dbReference type="NCBI Taxonomy" id="2008380"/>
    <lineage>
        <taxon>Bacteria</taxon>
        <taxon>Bacillati</taxon>
        <taxon>Bacillota</taxon>
        <taxon>Bacilli</taxon>
        <taxon>Lactobacillales</taxon>
        <taxon>Lactobacillaceae</taxon>
        <taxon>Apilactobacillus</taxon>
    </lineage>
</organism>
<sequence length="112" mass="12521">MAIAGRWLVEELEQRGGHNNEYADIVYGTVVKANPLQIQLSEKITLNAAFLVLGRNVVDHKENIILDGSTKEITLKQGLNADDKVAMFRLDGGQQFYVFEKLSDEALKDENS</sequence>
<comment type="caution">
    <text evidence="1">The sequence shown here is derived from an EMBL/GenBank/DDBJ whole genome shotgun (WGS) entry which is preliminary data.</text>
</comment>
<dbReference type="InterPro" id="IPR022555">
    <property type="entry name" value="DUF2577"/>
</dbReference>
<dbReference type="Pfam" id="PF10844">
    <property type="entry name" value="DUF2577"/>
    <property type="match status" value="1"/>
</dbReference>
<reference evidence="1 2" key="1">
    <citation type="submission" date="2018-08" db="EMBL/GenBank/DDBJ databases">
        <title>Comparative genomics of wild bee and flower associated Lactobacillus reveals potential adaptation to the bee host.</title>
        <authorList>
            <person name="Vuong H.Q."/>
            <person name="Mcfrederick Q.S."/>
        </authorList>
    </citation>
    <scope>NUCLEOTIDE SEQUENCE [LARGE SCALE GENOMIC DNA]</scope>
    <source>
        <strain evidence="1 2">HV_04</strain>
    </source>
</reference>
<keyword evidence="2" id="KW-1185">Reference proteome</keyword>
<gene>
    <name evidence="1" type="ORF">DY048_07580</name>
</gene>
<dbReference type="EMBL" id="QUAM01000008">
    <property type="protein sequence ID" value="TPR12403.1"/>
    <property type="molecule type" value="Genomic_DNA"/>
</dbReference>
<protein>
    <submittedName>
        <fullName evidence="1">DUF2577 domain-containing protein</fullName>
    </submittedName>
</protein>
<evidence type="ECO:0000313" key="1">
    <source>
        <dbReference type="EMBL" id="TPR12403.1"/>
    </source>
</evidence>
<proteinExistence type="predicted"/>
<evidence type="ECO:0000313" key="2">
    <source>
        <dbReference type="Proteomes" id="UP000767392"/>
    </source>
</evidence>
<dbReference type="Proteomes" id="UP000767392">
    <property type="component" value="Unassembled WGS sequence"/>
</dbReference>
<name>A0ABY2YRU5_9LACO</name>
<accession>A0ABY2YRU5</accession>
<dbReference type="RefSeq" id="WP_105988409.1">
    <property type="nucleotide sequence ID" value="NZ_POST01000007.1"/>
</dbReference>